<proteinExistence type="predicted"/>
<dbReference type="OrthoDB" id="9800940at2"/>
<dbReference type="PANTHER" id="PTHR46018">
    <property type="entry name" value="ZINC PHOSPHODIESTERASE ELAC PROTEIN 1"/>
    <property type="match status" value="1"/>
</dbReference>
<dbReference type="SUPFAM" id="SSF56281">
    <property type="entry name" value="Metallo-hydrolase/oxidoreductase"/>
    <property type="match status" value="1"/>
</dbReference>
<gene>
    <name evidence="2" type="ORF">N868_14515</name>
</gene>
<dbReference type="GO" id="GO:0042781">
    <property type="term" value="F:3'-tRNA processing endoribonuclease activity"/>
    <property type="evidence" value="ECO:0007669"/>
    <property type="project" value="TreeGrafter"/>
</dbReference>
<dbReference type="EMBL" id="AXCY01000045">
    <property type="protein sequence ID" value="KGM10583.1"/>
    <property type="molecule type" value="Genomic_DNA"/>
</dbReference>
<dbReference type="InterPro" id="IPR036866">
    <property type="entry name" value="RibonucZ/Hydroxyglut_hydro"/>
</dbReference>
<dbReference type="InterPro" id="IPR001279">
    <property type="entry name" value="Metallo-B-lactamas"/>
</dbReference>
<keyword evidence="2" id="KW-0378">Hydrolase</keyword>
<dbReference type="Proteomes" id="UP000029839">
    <property type="component" value="Unassembled WGS sequence"/>
</dbReference>
<dbReference type="Pfam" id="PF12706">
    <property type="entry name" value="Lactamase_B_2"/>
    <property type="match status" value="1"/>
</dbReference>
<accession>A0A0A0BQ20</accession>
<feature type="domain" description="Metallo-beta-lactamase" evidence="1">
    <location>
        <begin position="35"/>
        <end position="231"/>
    </location>
</feature>
<evidence type="ECO:0000313" key="3">
    <source>
        <dbReference type="Proteomes" id="UP000029839"/>
    </source>
</evidence>
<keyword evidence="3" id="KW-1185">Reference proteome</keyword>
<organism evidence="2 3">
    <name type="scientific">Cellulomonas carbonis T26</name>
    <dbReference type="NCBI Taxonomy" id="947969"/>
    <lineage>
        <taxon>Bacteria</taxon>
        <taxon>Bacillati</taxon>
        <taxon>Actinomycetota</taxon>
        <taxon>Actinomycetes</taxon>
        <taxon>Micrococcales</taxon>
        <taxon>Cellulomonadaceae</taxon>
        <taxon>Cellulomonas</taxon>
    </lineage>
</organism>
<sequence length="264" mass="27262">MRLTVVGCSGSFPGPGSAASCYLVQADDAEGRTWRVLLDLGSGALGPLQRVCDPATLDLVGLSHLHPDHVADVSGLYVYLRYRPDGVRRRGPLPVHGPFGTASRLADQYGLEPGESMADQLSVHAWQPGSPVRVGPLELTPVAVEHPVPAYGVRVSGPSDEDPSRTVVLAYSGDTDVCDGLTSLAAGADLLLCEAAFVEGRDDAVRGIHLTGRRAGLAATAAGAARLLLTHVPAWNEPGVAAAEAADVFDGPIGTAHAGLVVTL</sequence>
<dbReference type="Gene3D" id="3.60.15.10">
    <property type="entry name" value="Ribonuclease Z/Hydroxyacylglutathione hydrolase-like"/>
    <property type="match status" value="1"/>
</dbReference>
<name>A0A0A0BQ20_9CELL</name>
<dbReference type="CDD" id="cd07716">
    <property type="entry name" value="RNaseZ_short-form-like_MBL-fold"/>
    <property type="match status" value="1"/>
</dbReference>
<reference evidence="2 3" key="2">
    <citation type="journal article" date="2015" name="Stand. Genomic Sci.">
        <title>Draft genome sequence of Cellulomonas carbonis T26(T) and comparative analysis of six Cellulomonas genomes.</title>
        <authorList>
            <person name="Zhuang W."/>
            <person name="Zhang S."/>
            <person name="Xia X."/>
            <person name="Wang G."/>
        </authorList>
    </citation>
    <scope>NUCLEOTIDE SEQUENCE [LARGE SCALE GENOMIC DNA]</scope>
    <source>
        <strain evidence="2 3">T26</strain>
    </source>
</reference>
<protein>
    <submittedName>
        <fullName evidence="2">Metal-dependent hydrolase</fullName>
    </submittedName>
</protein>
<dbReference type="PANTHER" id="PTHR46018:SF4">
    <property type="entry name" value="METALLO-HYDROLASE YHFI-RELATED"/>
    <property type="match status" value="1"/>
</dbReference>
<reference evidence="2 3" key="1">
    <citation type="submission" date="2013-08" db="EMBL/GenBank/DDBJ databases">
        <title>Genome sequencing of Cellulomonas carbonis T26.</title>
        <authorList>
            <person name="Chen F."/>
            <person name="Li Y."/>
            <person name="Wang G."/>
        </authorList>
    </citation>
    <scope>NUCLEOTIDE SEQUENCE [LARGE SCALE GENOMIC DNA]</scope>
    <source>
        <strain evidence="2 3">T26</strain>
    </source>
</reference>
<dbReference type="RefSeq" id="WP_043606785.1">
    <property type="nucleotide sequence ID" value="NZ_AXCY01000045.1"/>
</dbReference>
<dbReference type="AlphaFoldDB" id="A0A0A0BQ20"/>
<comment type="caution">
    <text evidence="2">The sequence shown here is derived from an EMBL/GenBank/DDBJ whole genome shotgun (WGS) entry which is preliminary data.</text>
</comment>
<evidence type="ECO:0000313" key="2">
    <source>
        <dbReference type="EMBL" id="KGM10583.1"/>
    </source>
</evidence>
<evidence type="ECO:0000259" key="1">
    <source>
        <dbReference type="Pfam" id="PF12706"/>
    </source>
</evidence>
<dbReference type="PROSITE" id="PS51257">
    <property type="entry name" value="PROKAR_LIPOPROTEIN"/>
    <property type="match status" value="1"/>
</dbReference>